<dbReference type="EMBL" id="BBVC01000098">
    <property type="protein sequence ID" value="GAO98865.1"/>
    <property type="molecule type" value="Genomic_DNA"/>
</dbReference>
<comment type="caution">
    <text evidence="2">The sequence shown here is derived from an EMBL/GenBank/DDBJ whole genome shotgun (WGS) entry which is preliminary data.</text>
</comment>
<name>A0A0K8ME99_9PROT</name>
<organism evidence="2 3">
    <name type="scientific">Caedimonas varicaedens</name>
    <dbReference type="NCBI Taxonomy" id="1629334"/>
    <lineage>
        <taxon>Bacteria</taxon>
        <taxon>Pseudomonadati</taxon>
        <taxon>Pseudomonadota</taxon>
        <taxon>Alphaproteobacteria</taxon>
        <taxon>Holosporales</taxon>
        <taxon>Caedimonadaceae</taxon>
        <taxon>Caedimonas</taxon>
    </lineage>
</organism>
<accession>A0A0K8ME99</accession>
<evidence type="ECO:0000313" key="3">
    <source>
        <dbReference type="Proteomes" id="UP000036771"/>
    </source>
</evidence>
<feature type="region of interest" description="Disordered" evidence="1">
    <location>
        <begin position="84"/>
        <end position="104"/>
    </location>
</feature>
<evidence type="ECO:0000256" key="1">
    <source>
        <dbReference type="SAM" id="MobiDB-lite"/>
    </source>
</evidence>
<protein>
    <submittedName>
        <fullName evidence="2">Uncharacterized protein</fullName>
    </submittedName>
</protein>
<evidence type="ECO:0000313" key="2">
    <source>
        <dbReference type="EMBL" id="GAO98865.1"/>
    </source>
</evidence>
<dbReference type="AlphaFoldDB" id="A0A0K8ME99"/>
<proteinExistence type="predicted"/>
<dbReference type="Proteomes" id="UP000036771">
    <property type="component" value="Unassembled WGS sequence"/>
</dbReference>
<keyword evidence="3" id="KW-1185">Reference proteome</keyword>
<sequence length="173" mass="20149">MLPVKAEETTKQEKKQDLASQFLQYHDLLTLKLNELNQSLTIPDDVKLQLSAKIKENMAQLKDIHDKIKALGLLYAEAIVEKSKQKKLEEETESNHKNDQSVREEMEYLDEAAKKEKEHLQKEMNKFLKDVDQLQENISAFKTEKFAKTLEGILTSAMEKISDFIQELKEKKQ</sequence>
<reference evidence="2 3" key="1">
    <citation type="submission" date="2015-03" db="EMBL/GenBank/DDBJ databases">
        <title>Caedibacter varicaedens, whole genome shotgun sequence.</title>
        <authorList>
            <person name="Suzuki H."/>
            <person name="Dapper A.L."/>
            <person name="Gibson A.K."/>
            <person name="Jackson C."/>
            <person name="Lee H."/>
            <person name="Pejaver V.R."/>
            <person name="Doak T."/>
            <person name="Lynch M."/>
        </authorList>
    </citation>
    <scope>NUCLEOTIDE SEQUENCE [LARGE SCALE GENOMIC DNA]</scope>
</reference>
<gene>
    <name evidence="2" type="ORF">Cva_01535</name>
</gene>